<accession>A0A2S7U0Q1</accession>
<comment type="caution">
    <text evidence="6">The sequence shown here is derived from an EMBL/GenBank/DDBJ whole genome shotgun (WGS) entry which is preliminary data.</text>
</comment>
<name>A0A2S7U0Q1_9BACT</name>
<keyword evidence="3" id="KW-0378">Hydrolase</keyword>
<dbReference type="AlphaFoldDB" id="A0A2S7U0Q1"/>
<dbReference type="OrthoDB" id="9772024at2"/>
<keyword evidence="7" id="KW-1185">Reference proteome</keyword>
<protein>
    <recommendedName>
        <fullName evidence="2">N-acetylmuramoyl-L-alanine amidase</fullName>
        <ecNumber evidence="2">3.5.1.28</ecNumber>
    </recommendedName>
</protein>
<dbReference type="RefSeq" id="WP_105043075.1">
    <property type="nucleotide sequence ID" value="NZ_MQWA01000001.1"/>
</dbReference>
<dbReference type="Gene3D" id="3.40.630.40">
    <property type="entry name" value="Zn-dependent exopeptidases"/>
    <property type="match status" value="1"/>
</dbReference>
<evidence type="ECO:0000256" key="3">
    <source>
        <dbReference type="ARBA" id="ARBA00022801"/>
    </source>
</evidence>
<dbReference type="SMART" id="SM00646">
    <property type="entry name" value="Ami_3"/>
    <property type="match status" value="1"/>
</dbReference>
<keyword evidence="4" id="KW-0732">Signal</keyword>
<feature type="chain" id="PRO_5015559486" description="N-acetylmuramoyl-L-alanine amidase" evidence="4">
    <location>
        <begin position="24"/>
        <end position="207"/>
    </location>
</feature>
<dbReference type="PANTHER" id="PTHR30404:SF0">
    <property type="entry name" value="N-ACETYLMURAMOYL-L-ALANINE AMIDASE AMIC"/>
    <property type="match status" value="1"/>
</dbReference>
<evidence type="ECO:0000256" key="1">
    <source>
        <dbReference type="ARBA" id="ARBA00001561"/>
    </source>
</evidence>
<dbReference type="EC" id="3.5.1.28" evidence="2"/>
<dbReference type="GO" id="GO:0030288">
    <property type="term" value="C:outer membrane-bounded periplasmic space"/>
    <property type="evidence" value="ECO:0007669"/>
    <property type="project" value="TreeGrafter"/>
</dbReference>
<dbReference type="InterPro" id="IPR050695">
    <property type="entry name" value="N-acetylmuramoyl_amidase_3"/>
</dbReference>
<feature type="domain" description="MurNAc-LAA" evidence="5">
    <location>
        <begin position="87"/>
        <end position="195"/>
    </location>
</feature>
<evidence type="ECO:0000256" key="2">
    <source>
        <dbReference type="ARBA" id="ARBA00011901"/>
    </source>
</evidence>
<feature type="signal peptide" evidence="4">
    <location>
        <begin position="1"/>
        <end position="23"/>
    </location>
</feature>
<dbReference type="Pfam" id="PF01520">
    <property type="entry name" value="Amidase_3"/>
    <property type="match status" value="1"/>
</dbReference>
<dbReference type="CDD" id="cd02696">
    <property type="entry name" value="MurNAc-LAA"/>
    <property type="match status" value="1"/>
</dbReference>
<evidence type="ECO:0000256" key="4">
    <source>
        <dbReference type="SAM" id="SignalP"/>
    </source>
</evidence>
<dbReference type="Proteomes" id="UP000239907">
    <property type="component" value="Unassembled WGS sequence"/>
</dbReference>
<evidence type="ECO:0000313" key="7">
    <source>
        <dbReference type="Proteomes" id="UP000239907"/>
    </source>
</evidence>
<evidence type="ECO:0000259" key="5">
    <source>
        <dbReference type="SMART" id="SM00646"/>
    </source>
</evidence>
<dbReference type="GO" id="GO:0009253">
    <property type="term" value="P:peptidoglycan catabolic process"/>
    <property type="evidence" value="ECO:0007669"/>
    <property type="project" value="InterPro"/>
</dbReference>
<dbReference type="InterPro" id="IPR002508">
    <property type="entry name" value="MurNAc-LAA_cat"/>
</dbReference>
<comment type="catalytic activity">
    <reaction evidence="1">
        <text>Hydrolyzes the link between N-acetylmuramoyl residues and L-amino acid residues in certain cell-wall glycopeptides.</text>
        <dbReference type="EC" id="3.5.1.28"/>
    </reaction>
</comment>
<dbReference type="GO" id="GO:0008745">
    <property type="term" value="F:N-acetylmuramoyl-L-alanine amidase activity"/>
    <property type="evidence" value="ECO:0007669"/>
    <property type="project" value="UniProtKB-EC"/>
</dbReference>
<proteinExistence type="predicted"/>
<sequence>MPLTRLISFITCLWFASHGISQARAFSTVVIDAGHGGKDYGGSYGKVYEKHLALDTAKRVEYMLQKKGYRTRMTRTSDVFLSLQKRASIGNRYGNSIFVSIHYNCTYRRAAKGIETFYYTSHSKPLAQYVHNAILRKTRANDRKVKHARYYVIRNAKNPAILFEGGFLTNTSECRACKKGNYRQKIAEGIVSGIDQYQSARRSGRVR</sequence>
<organism evidence="6 7">
    <name type="scientific">Rubritalea profundi</name>
    <dbReference type="NCBI Taxonomy" id="1658618"/>
    <lineage>
        <taxon>Bacteria</taxon>
        <taxon>Pseudomonadati</taxon>
        <taxon>Verrucomicrobiota</taxon>
        <taxon>Verrucomicrobiia</taxon>
        <taxon>Verrucomicrobiales</taxon>
        <taxon>Rubritaleaceae</taxon>
        <taxon>Rubritalea</taxon>
    </lineage>
</organism>
<dbReference type="EMBL" id="MQWA01000001">
    <property type="protein sequence ID" value="PQJ28576.1"/>
    <property type="molecule type" value="Genomic_DNA"/>
</dbReference>
<reference evidence="6 7" key="1">
    <citation type="submission" date="2016-12" db="EMBL/GenBank/DDBJ databases">
        <title>Study of bacterial adaptation to deep sea.</title>
        <authorList>
            <person name="Song J."/>
            <person name="Yoshizawa S."/>
            <person name="Kogure K."/>
        </authorList>
    </citation>
    <scope>NUCLEOTIDE SEQUENCE [LARGE SCALE GENOMIC DNA]</scope>
    <source>
        <strain evidence="6 7">SAORIC-165</strain>
    </source>
</reference>
<dbReference type="SUPFAM" id="SSF53187">
    <property type="entry name" value="Zn-dependent exopeptidases"/>
    <property type="match status" value="1"/>
</dbReference>
<gene>
    <name evidence="6" type="ORF">BSZ32_08675</name>
</gene>
<evidence type="ECO:0000313" key="6">
    <source>
        <dbReference type="EMBL" id="PQJ28576.1"/>
    </source>
</evidence>
<dbReference type="PANTHER" id="PTHR30404">
    <property type="entry name" value="N-ACETYLMURAMOYL-L-ALANINE AMIDASE"/>
    <property type="match status" value="1"/>
</dbReference>